<keyword evidence="8" id="KW-1185">Reference proteome</keyword>
<evidence type="ECO:0000313" key="7">
    <source>
        <dbReference type="EMBL" id="TMV13160.1"/>
    </source>
</evidence>
<evidence type="ECO:0000256" key="5">
    <source>
        <dbReference type="ARBA" id="ARBA00022970"/>
    </source>
</evidence>
<comment type="caution">
    <text evidence="7">The sequence shown here is derived from an EMBL/GenBank/DDBJ whole genome shotgun (WGS) entry which is preliminary data.</text>
</comment>
<proteinExistence type="inferred from homology"/>
<dbReference type="InterPro" id="IPR052156">
    <property type="entry name" value="BCAA_Transport_ATP-bd_LivF"/>
</dbReference>
<dbReference type="PANTHER" id="PTHR43820:SF4">
    <property type="entry name" value="HIGH-AFFINITY BRANCHED-CHAIN AMINO ACID TRANSPORT ATP-BINDING PROTEIN LIVF"/>
    <property type="match status" value="1"/>
</dbReference>
<evidence type="ECO:0000256" key="1">
    <source>
        <dbReference type="ARBA" id="ARBA00005417"/>
    </source>
</evidence>
<evidence type="ECO:0000259" key="6">
    <source>
        <dbReference type="PROSITE" id="PS50893"/>
    </source>
</evidence>
<evidence type="ECO:0000256" key="2">
    <source>
        <dbReference type="ARBA" id="ARBA00022448"/>
    </source>
</evidence>
<keyword evidence="3" id="KW-0547">Nucleotide-binding</keyword>
<dbReference type="Proteomes" id="UP001191082">
    <property type="component" value="Unassembled WGS sequence"/>
</dbReference>
<evidence type="ECO:0000313" key="8">
    <source>
        <dbReference type="Proteomes" id="UP001191082"/>
    </source>
</evidence>
<dbReference type="RefSeq" id="WP_138863716.1">
    <property type="nucleotide sequence ID" value="NZ_VCPC01000002.1"/>
</dbReference>
<dbReference type="SMART" id="SM00382">
    <property type="entry name" value="AAA"/>
    <property type="match status" value="1"/>
</dbReference>
<dbReference type="GO" id="GO:0005524">
    <property type="term" value="F:ATP binding"/>
    <property type="evidence" value="ECO:0007669"/>
    <property type="project" value="UniProtKB-KW"/>
</dbReference>
<dbReference type="PROSITE" id="PS00211">
    <property type="entry name" value="ABC_TRANSPORTER_1"/>
    <property type="match status" value="1"/>
</dbReference>
<dbReference type="InterPro" id="IPR027417">
    <property type="entry name" value="P-loop_NTPase"/>
</dbReference>
<keyword evidence="2" id="KW-0813">Transport</keyword>
<organism evidence="7 8">
    <name type="scientific">Arenibacterium halophilum</name>
    <dbReference type="NCBI Taxonomy" id="2583821"/>
    <lineage>
        <taxon>Bacteria</taxon>
        <taxon>Pseudomonadati</taxon>
        <taxon>Pseudomonadota</taxon>
        <taxon>Alphaproteobacteria</taxon>
        <taxon>Rhodobacterales</taxon>
        <taxon>Paracoccaceae</taxon>
        <taxon>Arenibacterium</taxon>
    </lineage>
</organism>
<dbReference type="Pfam" id="PF00005">
    <property type="entry name" value="ABC_tran"/>
    <property type="match status" value="1"/>
</dbReference>
<reference evidence="7 8" key="1">
    <citation type="submission" date="2019-05" db="EMBL/GenBank/DDBJ databases">
        <title>Marivita sp. nov. isolated from sea sediment.</title>
        <authorList>
            <person name="Kim W."/>
        </authorList>
    </citation>
    <scope>NUCLEOTIDE SEQUENCE [LARGE SCALE GENOMIC DNA]</scope>
    <source>
        <strain evidence="7 8">CAU 1492</strain>
    </source>
</reference>
<dbReference type="SUPFAM" id="SSF52540">
    <property type="entry name" value="P-loop containing nucleoside triphosphate hydrolases"/>
    <property type="match status" value="1"/>
</dbReference>
<gene>
    <name evidence="7" type="ORF">FGK64_10365</name>
</gene>
<name>A0ABY2XBC9_9RHOB</name>
<accession>A0ABY2XBC9</accession>
<dbReference type="Gene3D" id="3.40.50.300">
    <property type="entry name" value="P-loop containing nucleotide triphosphate hydrolases"/>
    <property type="match status" value="1"/>
</dbReference>
<keyword evidence="5" id="KW-0029">Amino-acid transport</keyword>
<feature type="domain" description="ABC transporter" evidence="6">
    <location>
        <begin position="2"/>
        <end position="233"/>
    </location>
</feature>
<dbReference type="EMBL" id="VCPC01000002">
    <property type="protein sequence ID" value="TMV13160.1"/>
    <property type="molecule type" value="Genomic_DNA"/>
</dbReference>
<keyword evidence="4 7" id="KW-0067">ATP-binding</keyword>
<dbReference type="InterPro" id="IPR003439">
    <property type="entry name" value="ABC_transporter-like_ATP-bd"/>
</dbReference>
<comment type="similarity">
    <text evidence="1">Belongs to the ABC transporter superfamily.</text>
</comment>
<dbReference type="InterPro" id="IPR003593">
    <property type="entry name" value="AAA+_ATPase"/>
</dbReference>
<dbReference type="InterPro" id="IPR017871">
    <property type="entry name" value="ABC_transporter-like_CS"/>
</dbReference>
<sequence>MLTLRNADACYGAAQALHQVSLSAGPGDVLALAGRNGAGKSTALKVLAGHLALRSGTLEFDGKTLANPTPEMMSHLGVAYVPEDRQVFPSLSVRENLVISTVAHPRPRGGWTIDRVFELFPRLKERRRAFGQELSGGEQQMLAIGRALLCQPRLLLLDEPTEGLAPVVVAAVVEAIREIVAEKAGIIIVEQNFTVPEALATSFSVMDTGRIAWNGTKAEYMENRRDVMSLLSGLGSDAQPQPT</sequence>
<dbReference type="PANTHER" id="PTHR43820">
    <property type="entry name" value="HIGH-AFFINITY BRANCHED-CHAIN AMINO ACID TRANSPORT ATP-BINDING PROTEIN LIVF"/>
    <property type="match status" value="1"/>
</dbReference>
<protein>
    <submittedName>
        <fullName evidence="7">ATP-binding cassette domain-containing protein</fullName>
    </submittedName>
</protein>
<evidence type="ECO:0000256" key="4">
    <source>
        <dbReference type="ARBA" id="ARBA00022840"/>
    </source>
</evidence>
<dbReference type="PROSITE" id="PS50893">
    <property type="entry name" value="ABC_TRANSPORTER_2"/>
    <property type="match status" value="1"/>
</dbReference>
<evidence type="ECO:0000256" key="3">
    <source>
        <dbReference type="ARBA" id="ARBA00022741"/>
    </source>
</evidence>